<reference evidence="8" key="1">
    <citation type="submission" date="2021-02" db="EMBL/GenBank/DDBJ databases">
        <authorList>
            <person name="Nowell W R."/>
        </authorList>
    </citation>
    <scope>NUCLEOTIDE SEQUENCE</scope>
</reference>
<protein>
    <recommendedName>
        <fullName evidence="7">EF-hand domain-containing protein</fullName>
    </recommendedName>
</protein>
<dbReference type="GO" id="GO:0005509">
    <property type="term" value="F:calcium ion binding"/>
    <property type="evidence" value="ECO:0007669"/>
    <property type="project" value="InterPro"/>
</dbReference>
<dbReference type="PANTHER" id="PTHR23055:SF178">
    <property type="entry name" value="NEUROCALCIN HOMOLOG"/>
    <property type="match status" value="1"/>
</dbReference>
<evidence type="ECO:0000256" key="4">
    <source>
        <dbReference type="ARBA" id="ARBA00022737"/>
    </source>
</evidence>
<proteinExistence type="inferred from homology"/>
<dbReference type="PROSITE" id="PS50222">
    <property type="entry name" value="EF_HAND_2"/>
    <property type="match status" value="2"/>
</dbReference>
<keyword evidence="6" id="KW-0449">Lipoprotein</keyword>
<dbReference type="PANTHER" id="PTHR23055">
    <property type="entry name" value="CALCIUM BINDING PROTEINS"/>
    <property type="match status" value="1"/>
</dbReference>
<keyword evidence="3" id="KW-0479">Metal-binding</keyword>
<accession>A0A8S2YWZ9</accession>
<dbReference type="InterPro" id="IPR002048">
    <property type="entry name" value="EF_hand_dom"/>
</dbReference>
<dbReference type="PROSITE" id="PS00018">
    <property type="entry name" value="EF_HAND_1"/>
    <property type="match status" value="1"/>
</dbReference>
<comment type="similarity">
    <text evidence="1">Belongs to the recoverin family.</text>
</comment>
<name>A0A8S2YWZ9_9BILA</name>
<evidence type="ECO:0000256" key="3">
    <source>
        <dbReference type="ARBA" id="ARBA00022723"/>
    </source>
</evidence>
<dbReference type="EMBL" id="CAJOBA010120476">
    <property type="protein sequence ID" value="CAF4578797.1"/>
    <property type="molecule type" value="Genomic_DNA"/>
</dbReference>
<dbReference type="InterPro" id="IPR028846">
    <property type="entry name" value="Recoverin"/>
</dbReference>
<feature type="non-terminal residue" evidence="8">
    <location>
        <position position="1"/>
    </location>
</feature>
<evidence type="ECO:0000259" key="7">
    <source>
        <dbReference type="PROSITE" id="PS50222"/>
    </source>
</evidence>
<gene>
    <name evidence="8" type="ORF">TMI583_LOCUS50348</name>
</gene>
<dbReference type="InterPro" id="IPR018247">
    <property type="entry name" value="EF_Hand_1_Ca_BS"/>
</dbReference>
<dbReference type="InterPro" id="IPR011992">
    <property type="entry name" value="EF-hand-dom_pair"/>
</dbReference>
<evidence type="ECO:0000256" key="5">
    <source>
        <dbReference type="ARBA" id="ARBA00022837"/>
    </source>
</evidence>
<dbReference type="SUPFAM" id="SSF47473">
    <property type="entry name" value="EF-hand"/>
    <property type="match status" value="1"/>
</dbReference>
<keyword evidence="5" id="KW-0106">Calcium</keyword>
<keyword evidence="4" id="KW-0677">Repeat</keyword>
<dbReference type="Proteomes" id="UP000682733">
    <property type="component" value="Unassembled WGS sequence"/>
</dbReference>
<evidence type="ECO:0000256" key="6">
    <source>
        <dbReference type="ARBA" id="ARBA00023288"/>
    </source>
</evidence>
<feature type="non-terminal residue" evidence="8">
    <location>
        <position position="89"/>
    </location>
</feature>
<dbReference type="AlphaFoldDB" id="A0A8S2YWZ9"/>
<evidence type="ECO:0000313" key="8">
    <source>
        <dbReference type="EMBL" id="CAF4578797.1"/>
    </source>
</evidence>
<sequence>DNYIDFKEFLIAYVLTSIGEVEDKLEYAFSLFDIDQSKTIELKEMSDLIAKLLCITSKNTLRNYNPEIITIDVFKKFDLDHDNILTKEE</sequence>
<evidence type="ECO:0000256" key="2">
    <source>
        <dbReference type="ARBA" id="ARBA00022707"/>
    </source>
</evidence>
<organism evidence="8 9">
    <name type="scientific">Didymodactylos carnosus</name>
    <dbReference type="NCBI Taxonomy" id="1234261"/>
    <lineage>
        <taxon>Eukaryota</taxon>
        <taxon>Metazoa</taxon>
        <taxon>Spiralia</taxon>
        <taxon>Gnathifera</taxon>
        <taxon>Rotifera</taxon>
        <taxon>Eurotatoria</taxon>
        <taxon>Bdelloidea</taxon>
        <taxon>Philodinida</taxon>
        <taxon>Philodinidae</taxon>
        <taxon>Didymodactylos</taxon>
    </lineage>
</organism>
<evidence type="ECO:0000313" key="9">
    <source>
        <dbReference type="Proteomes" id="UP000682733"/>
    </source>
</evidence>
<keyword evidence="2" id="KW-0519">Myristate</keyword>
<dbReference type="Gene3D" id="1.10.238.10">
    <property type="entry name" value="EF-hand"/>
    <property type="match status" value="2"/>
</dbReference>
<comment type="caution">
    <text evidence="8">The sequence shown here is derived from an EMBL/GenBank/DDBJ whole genome shotgun (WGS) entry which is preliminary data.</text>
</comment>
<feature type="domain" description="EF-hand" evidence="7">
    <location>
        <begin position="20"/>
        <end position="55"/>
    </location>
</feature>
<feature type="domain" description="EF-hand" evidence="7">
    <location>
        <begin position="65"/>
        <end position="89"/>
    </location>
</feature>
<evidence type="ECO:0000256" key="1">
    <source>
        <dbReference type="ARBA" id="ARBA00006049"/>
    </source>
</evidence>